<feature type="compositionally biased region" description="Basic and acidic residues" evidence="1">
    <location>
        <begin position="26"/>
        <end position="39"/>
    </location>
</feature>
<gene>
    <name evidence="3" type="primary">TEX12</name>
</gene>
<dbReference type="AlphaFoldDB" id="A0A3Q0GUI2"/>
<evidence type="ECO:0000313" key="3">
    <source>
        <dbReference type="RefSeq" id="XP_025063441.1"/>
    </source>
</evidence>
<dbReference type="KEGG" id="asn:112547884"/>
<protein>
    <submittedName>
        <fullName evidence="3">Testis-expressed protein 12</fullName>
    </submittedName>
</protein>
<dbReference type="PANTHER" id="PTHR37349">
    <property type="entry name" value="TESTIS-EXPRESSED PROTEIN 12"/>
    <property type="match status" value="1"/>
</dbReference>
<organism evidence="2 3">
    <name type="scientific">Alligator sinensis</name>
    <name type="common">Chinese alligator</name>
    <dbReference type="NCBI Taxonomy" id="38654"/>
    <lineage>
        <taxon>Eukaryota</taxon>
        <taxon>Metazoa</taxon>
        <taxon>Chordata</taxon>
        <taxon>Craniata</taxon>
        <taxon>Vertebrata</taxon>
        <taxon>Euteleostomi</taxon>
        <taxon>Archelosauria</taxon>
        <taxon>Archosauria</taxon>
        <taxon>Crocodylia</taxon>
        <taxon>Alligatoridae</taxon>
        <taxon>Alligatorinae</taxon>
        <taxon>Alligator</taxon>
    </lineage>
</organism>
<feature type="region of interest" description="Disordered" evidence="1">
    <location>
        <begin position="13"/>
        <end position="52"/>
    </location>
</feature>
<sequence>MLQSQDCAYAYQGTMTSNASGTSEESSSKRRKEMDKETSESPQLSCLEKPDSALSESSHSLYNADVLEKVLNDMGKEINSLLSKYAHILSERAVMDASYVQELDGILKEARTIENHLKQKRESLRERFTVIANTLKS</sequence>
<proteinExistence type="predicted"/>
<evidence type="ECO:0000256" key="1">
    <source>
        <dbReference type="SAM" id="MobiDB-lite"/>
    </source>
</evidence>
<dbReference type="RefSeq" id="XP_025063441.1">
    <property type="nucleotide sequence ID" value="XM_025207656.1"/>
</dbReference>
<dbReference type="Proteomes" id="UP000189705">
    <property type="component" value="Unplaced"/>
</dbReference>
<dbReference type="GeneID" id="112547884"/>
<dbReference type="STRING" id="38654.A0A3Q0GUI2"/>
<dbReference type="InParanoid" id="A0A3Q0GUI2"/>
<name>A0A3Q0GUI2_ALLSI</name>
<dbReference type="PANTHER" id="PTHR37349:SF1">
    <property type="entry name" value="TESTIS-EXPRESSED PROTEIN 12"/>
    <property type="match status" value="1"/>
</dbReference>
<feature type="compositionally biased region" description="Polar residues" evidence="1">
    <location>
        <begin position="13"/>
        <end position="22"/>
    </location>
</feature>
<dbReference type="CTD" id="56158"/>
<accession>A0A3Q0GUI2</accession>
<evidence type="ECO:0000313" key="2">
    <source>
        <dbReference type="Proteomes" id="UP000189705"/>
    </source>
</evidence>
<dbReference type="Pfam" id="PF15219">
    <property type="entry name" value="TEX12"/>
    <property type="match status" value="1"/>
</dbReference>
<keyword evidence="2" id="KW-1185">Reference proteome</keyword>
<dbReference type="InterPro" id="IPR029193">
    <property type="entry name" value="TEX12"/>
</dbReference>
<reference evidence="3" key="1">
    <citation type="submission" date="2025-08" db="UniProtKB">
        <authorList>
            <consortium name="RefSeq"/>
        </authorList>
    </citation>
    <scope>IDENTIFICATION</scope>
</reference>